<organism evidence="3 4">
    <name type="scientific">Niallia taxi</name>
    <dbReference type="NCBI Taxonomy" id="2499688"/>
    <lineage>
        <taxon>Bacteria</taxon>
        <taxon>Bacillati</taxon>
        <taxon>Bacillota</taxon>
        <taxon>Bacilli</taxon>
        <taxon>Bacillales</taxon>
        <taxon>Bacillaceae</taxon>
        <taxon>Niallia</taxon>
    </lineage>
</organism>
<feature type="domain" description="PKD" evidence="2">
    <location>
        <begin position="696"/>
        <end position="782"/>
    </location>
</feature>
<dbReference type="CDD" id="cd00146">
    <property type="entry name" value="PKD"/>
    <property type="match status" value="1"/>
</dbReference>
<protein>
    <recommendedName>
        <fullName evidence="2">PKD domain-containing protein</fullName>
    </recommendedName>
</protein>
<dbReference type="InterPro" id="IPR022409">
    <property type="entry name" value="PKD/Chitinase_dom"/>
</dbReference>
<dbReference type="PANTHER" id="PTHR46182">
    <property type="entry name" value="FI19480P1"/>
    <property type="match status" value="1"/>
</dbReference>
<dbReference type="InterPro" id="IPR013783">
    <property type="entry name" value="Ig-like_fold"/>
</dbReference>
<dbReference type="InterPro" id="IPR000601">
    <property type="entry name" value="PKD_dom"/>
</dbReference>
<evidence type="ECO:0000313" key="3">
    <source>
        <dbReference type="EMBL" id="RVT59513.1"/>
    </source>
</evidence>
<dbReference type="SUPFAM" id="SSF49299">
    <property type="entry name" value="PKD domain"/>
    <property type="match status" value="9"/>
</dbReference>
<dbReference type="GO" id="GO:0016020">
    <property type="term" value="C:membrane"/>
    <property type="evidence" value="ECO:0007669"/>
    <property type="project" value="TreeGrafter"/>
</dbReference>
<dbReference type="GeneID" id="87619108"/>
<dbReference type="Pfam" id="PF18911">
    <property type="entry name" value="PKD_4"/>
    <property type="match status" value="6"/>
</dbReference>
<dbReference type="PANTHER" id="PTHR46182:SF2">
    <property type="entry name" value="FI19480P1"/>
    <property type="match status" value="1"/>
</dbReference>
<accession>A0A3S2X700</accession>
<proteinExistence type="predicted"/>
<dbReference type="Gene3D" id="2.60.40.10">
    <property type="entry name" value="Immunoglobulins"/>
    <property type="match status" value="9"/>
</dbReference>
<gene>
    <name evidence="3" type="ORF">EM808_19660</name>
</gene>
<dbReference type="Pfam" id="PF22352">
    <property type="entry name" value="K319L-like_PKD"/>
    <property type="match status" value="1"/>
</dbReference>
<reference evidence="3 4" key="1">
    <citation type="submission" date="2019-01" db="EMBL/GenBank/DDBJ databases">
        <title>Bacillus sp. M5HDSG1-1, whole genome shotgun sequence.</title>
        <authorList>
            <person name="Tuo L."/>
        </authorList>
    </citation>
    <scope>NUCLEOTIDE SEQUENCE [LARGE SCALE GENOMIC DNA]</scope>
    <source>
        <strain evidence="3 4">M5HDSG1-1</strain>
    </source>
</reference>
<evidence type="ECO:0000259" key="2">
    <source>
        <dbReference type="PROSITE" id="PS50093"/>
    </source>
</evidence>
<evidence type="ECO:0000256" key="1">
    <source>
        <dbReference type="SAM" id="SignalP"/>
    </source>
</evidence>
<feature type="domain" description="PKD" evidence="2">
    <location>
        <begin position="1089"/>
        <end position="1146"/>
    </location>
</feature>
<feature type="chain" id="PRO_5018704406" description="PKD domain-containing protein" evidence="1">
    <location>
        <begin position="29"/>
        <end position="1377"/>
    </location>
</feature>
<feature type="signal peptide" evidence="1">
    <location>
        <begin position="1"/>
        <end position="28"/>
    </location>
</feature>
<dbReference type="InterPro" id="IPR035986">
    <property type="entry name" value="PKD_dom_sf"/>
</dbReference>
<keyword evidence="4" id="KW-1185">Reference proteome</keyword>
<dbReference type="SMART" id="SM00089">
    <property type="entry name" value="PKD"/>
    <property type="match status" value="9"/>
</dbReference>
<comment type="caution">
    <text evidence="3">The sequence shown here is derived from an EMBL/GenBank/DDBJ whole genome shotgun (WGS) entry which is preliminary data.</text>
</comment>
<sequence length="1377" mass="157199">MRYLRFIYVMPLVVFFSLFLFVIPSAYAAPGDDDIYNVPSKVKTNWNSTVGDKEFPNTTGRRIISDVYMNKYVENGYEVVNKDFGKGKQPYIHFSGWSVIMGYKEHTSTNQDTYIAAKKVAGERDLNSVKIYKTIQWEADATEDLEYNNQGSGVWNECPAGSTNKNVDDCNMRYADVNYQAYLPLEELFAEDENSKYQLFIVKRVDDHIVYSPLILPFDFTDKEYSGGKLSLSSGQNTDLLRMNNTGVLRRKEPRESAPSVIADLGDDRYFNLGEKYTTIDYEESQTAIWYGVTSPVDKNKKKWAQTSYWTFQGSQAILDFQANRPPVAKFSFDPSNTVYNDTSVGLINDSSDPDGDTLTYKWERKPYGSDDSNYEVFSTSKTPKTFKLAKGRYTFQLTVSDGRLESSVRHYLYVNNRPPEAKFSFDPSNTVYNDSSIGIVNTSSDIDGDSLTYKWERKPYGSDDSNYEVFSTDKTPENFKMKKGDYTFQLTVSDGEEEASVRRYLYVINRPPVAKFSFDPSNTVYNDTSIGIINTSSDVDGDSLTYKWERKPYGSDDSNYQVFSTDQTPDKFTLEKGNYTFQLTVSDGEEEVSVRHYLYVINRPPVADFTWNPTAIYNNTEVTFINKSNDLDKDTLSYTWEYQKSGTDSWNNLSKEKDPRKVFEERGDWKIRLTVNDGEASTSVTKTLTVDNRPPVAKFNYSPDTIYNDTNVRFQNLSTDEDGDTLTYKWEAQEPNSTTWTEFSTSKDPNRILNKKGSWKVRLTVTDVTGASDNVTKTINVGNRPPTAVFTYSPKTIYNDTVVKASNASTDKDGDLLTYKWEYQAPNTTTWTSFSTDKEPSRVLPQKGDWKIRLTVTDGDGASDSVTQTVKVLNRPPVANFTYSPQDIYNETNVVFKNTSTDVDGDKLTYKWEVQKPNTTTWSQISTEKDTSKVLEIKGDWKVRLTVMDDNKASDSMTKTVTVGNRPPKADYIYNPTTVYNDTNLTFTNKSSDEDGDTLTYKWEMQKPNETTWTQISTVKDITKVLNQKGSWKVKLTVTDSSNASDSISKTIEVKNRPPVADFTFSPSTIYNNTNVTFKNQSNDVDKDPLTYQWEYQAPNSFTWNSFSTGVNPSRVFDTIGEWKIRLIVKDDSGETASKTKSLVVKNRVPEVTLSYNPDDVFEGDTVNICVDVKDPDGQKMDVKLYINKNYTTKSLVLQKNGVISGSTVCYEQQESEKGRYDLSVEVNDRYDTTEVETWFYAKPLIIIGHVNHAEDWLEKHNELGHSLDKFYSGEKFFLQADVSSYPIEYVKTTLIAEQTDNTPVKITKTLSSLSDVLYDGFIYDEKHQEYPTNLKKGPAQFDFEVKYTNGVIKQDTVDIEIIDDVLKVYKYHRVY</sequence>
<feature type="domain" description="PKD" evidence="2">
    <location>
        <begin position="606"/>
        <end position="691"/>
    </location>
</feature>
<dbReference type="RefSeq" id="WP_127739922.1">
    <property type="nucleotide sequence ID" value="NZ_CP196005.1"/>
</dbReference>
<evidence type="ECO:0000313" key="4">
    <source>
        <dbReference type="Proteomes" id="UP000288024"/>
    </source>
</evidence>
<dbReference type="PROSITE" id="PS50093">
    <property type="entry name" value="PKD"/>
    <property type="match status" value="3"/>
</dbReference>
<name>A0A3S2X700_9BACI</name>
<dbReference type="InterPro" id="IPR029865">
    <property type="entry name" value="KIAA0319-like"/>
</dbReference>
<dbReference type="GO" id="GO:0031410">
    <property type="term" value="C:cytoplasmic vesicle"/>
    <property type="evidence" value="ECO:0007669"/>
    <property type="project" value="TreeGrafter"/>
</dbReference>
<dbReference type="Proteomes" id="UP000288024">
    <property type="component" value="Unassembled WGS sequence"/>
</dbReference>
<keyword evidence="1" id="KW-0732">Signal</keyword>
<dbReference type="EMBL" id="RZTZ01000009">
    <property type="protein sequence ID" value="RVT59513.1"/>
    <property type="molecule type" value="Genomic_DNA"/>
</dbReference>